<feature type="compositionally biased region" description="Low complexity" evidence="1">
    <location>
        <begin position="32"/>
        <end position="44"/>
    </location>
</feature>
<gene>
    <name evidence="2" type="ORF">XI38_11715</name>
</gene>
<dbReference type="AlphaFoldDB" id="A0A0M9VKK0"/>
<sequence length="74" mass="7900">MTCADAAGQAGVFSRRCSSPRRPGIPRRRTLRTGGWWRATTPGSRSRRGRRSPVGSGARAPAGSGSPRSPVPRR</sequence>
<reference evidence="2" key="1">
    <citation type="submission" date="2015-04" db="EMBL/GenBank/DDBJ databases">
        <title>Complete genome sequence of Microbacterium chocolatum SIT 101, a bacterium enantioselectively hydrolyzing mesomeric diesters.</title>
        <authorList>
            <person name="Li X."/>
            <person name="Xu Y."/>
        </authorList>
    </citation>
    <scope>NUCLEOTIDE SEQUENCE [LARGE SCALE GENOMIC DNA]</scope>
    <source>
        <strain evidence="2">SIT 101</strain>
    </source>
</reference>
<comment type="caution">
    <text evidence="2">The sequence shown here is derived from an EMBL/GenBank/DDBJ whole genome shotgun (WGS) entry which is preliminary data.</text>
</comment>
<evidence type="ECO:0000256" key="1">
    <source>
        <dbReference type="SAM" id="MobiDB-lite"/>
    </source>
</evidence>
<accession>A0A0M9VKK0</accession>
<name>A0A0M9VKK0_9MICO</name>
<evidence type="ECO:0000313" key="3">
    <source>
        <dbReference type="Proteomes" id="UP000037737"/>
    </source>
</evidence>
<feature type="compositionally biased region" description="Low complexity" evidence="1">
    <location>
        <begin position="52"/>
        <end position="68"/>
    </location>
</feature>
<keyword evidence="3" id="KW-1185">Reference proteome</keyword>
<dbReference type="Proteomes" id="UP000037737">
    <property type="component" value="Unassembled WGS sequence"/>
</dbReference>
<protein>
    <submittedName>
        <fullName evidence="2">Uncharacterized protein</fullName>
    </submittedName>
</protein>
<dbReference type="EMBL" id="LAVO01000012">
    <property type="protein sequence ID" value="KOS10162.1"/>
    <property type="molecule type" value="Genomic_DNA"/>
</dbReference>
<organism evidence="2 3">
    <name type="scientific">Microbacterium aurantiacum</name>
    <dbReference type="NCBI Taxonomy" id="162393"/>
    <lineage>
        <taxon>Bacteria</taxon>
        <taxon>Bacillati</taxon>
        <taxon>Actinomycetota</taxon>
        <taxon>Actinomycetes</taxon>
        <taxon>Micrococcales</taxon>
        <taxon>Microbacteriaceae</taxon>
        <taxon>Microbacterium</taxon>
    </lineage>
</organism>
<evidence type="ECO:0000313" key="2">
    <source>
        <dbReference type="EMBL" id="KOS10162.1"/>
    </source>
</evidence>
<proteinExistence type="predicted"/>
<feature type="region of interest" description="Disordered" evidence="1">
    <location>
        <begin position="1"/>
        <end position="74"/>
    </location>
</feature>